<evidence type="ECO:0000313" key="2">
    <source>
        <dbReference type="Proteomes" id="UP000736373"/>
    </source>
</evidence>
<reference evidence="1 2" key="1">
    <citation type="submission" date="2019-09" db="EMBL/GenBank/DDBJ databases">
        <title>Paraburkholderia podalyriae sp. nov., A South African Podalyria-associated rhizobium.</title>
        <authorList>
            <person name="Mavima L."/>
            <person name="Beukes C.W."/>
            <person name="Palmer M."/>
            <person name="De Meyer S.E."/>
            <person name="James E.K."/>
            <person name="Maluk M."/>
            <person name="Avontuur J.R."/>
            <person name="Chan W.Y."/>
            <person name="Venter S.N."/>
            <person name="Steenkamp E.T."/>
        </authorList>
    </citation>
    <scope>NUCLEOTIDE SEQUENCE [LARGE SCALE GENOMIC DNA]</scope>
    <source>
        <strain evidence="1 2">WC7.3b</strain>
    </source>
</reference>
<dbReference type="Pfam" id="PF18143">
    <property type="entry name" value="HAD_SAK_2"/>
    <property type="match status" value="1"/>
</dbReference>
<organism evidence="1 2">
    <name type="scientific">Paraburkholderia podalyriae</name>
    <dbReference type="NCBI Taxonomy" id="1938811"/>
    <lineage>
        <taxon>Bacteria</taxon>
        <taxon>Pseudomonadati</taxon>
        <taxon>Pseudomonadota</taxon>
        <taxon>Betaproteobacteria</taxon>
        <taxon>Burkholderiales</taxon>
        <taxon>Burkholderiaceae</taxon>
        <taxon>Paraburkholderia</taxon>
    </lineage>
</organism>
<dbReference type="GO" id="GO:0016787">
    <property type="term" value="F:hydrolase activity"/>
    <property type="evidence" value="ECO:0007669"/>
    <property type="project" value="UniProtKB-KW"/>
</dbReference>
<keyword evidence="2" id="KW-1185">Reference proteome</keyword>
<gene>
    <name evidence="1" type="ORF">F6X42_34680</name>
</gene>
<comment type="caution">
    <text evidence="1">The sequence shown here is derived from an EMBL/GenBank/DDBJ whole genome shotgun (WGS) entry which is preliminary data.</text>
</comment>
<name>A0ABR7PZ08_9BURK</name>
<proteinExistence type="predicted"/>
<accession>A0ABR7PZ08</accession>
<evidence type="ECO:0000313" key="1">
    <source>
        <dbReference type="EMBL" id="MBC8751488.1"/>
    </source>
</evidence>
<dbReference type="Proteomes" id="UP000736373">
    <property type="component" value="Unassembled WGS sequence"/>
</dbReference>
<protein>
    <submittedName>
        <fullName evidence="1">Hydrolase</fullName>
    </submittedName>
</protein>
<dbReference type="EMBL" id="VZQQ01000057">
    <property type="protein sequence ID" value="MBC8751488.1"/>
    <property type="molecule type" value="Genomic_DNA"/>
</dbReference>
<keyword evidence="1" id="KW-0378">Hydrolase</keyword>
<sequence>MLETANCLVDESARRSVLFLDYDGVLHRGPSYRTRRGIVSSDPKIQLFEYASVLEEALRPYVNAEVVLSTSWVPTLGFNRARDALPISCLRARVVGATFHSRYHDAWAWPNIGRGVQVLRYVRVHRLRYWLAIDDHDDGFEGYDEHLVKCDEKLALGDSGTFEVLRSRLAEQFCEQSGASRLEPGQPSRSA</sequence>